<name>A0ABR2FDQ7_9ROSI</name>
<accession>A0ABR2FDQ7</accession>
<comment type="caution">
    <text evidence="1">The sequence shown here is derived from an EMBL/GenBank/DDBJ whole genome shotgun (WGS) entry which is preliminary data.</text>
</comment>
<proteinExistence type="predicted"/>
<dbReference type="Proteomes" id="UP001472677">
    <property type="component" value="Unassembled WGS sequence"/>
</dbReference>
<evidence type="ECO:0000313" key="2">
    <source>
        <dbReference type="Proteomes" id="UP001472677"/>
    </source>
</evidence>
<protein>
    <submittedName>
        <fullName evidence="1">Uncharacterized protein</fullName>
    </submittedName>
</protein>
<evidence type="ECO:0000313" key="1">
    <source>
        <dbReference type="EMBL" id="KAK8579020.1"/>
    </source>
</evidence>
<keyword evidence="2" id="KW-1185">Reference proteome</keyword>
<gene>
    <name evidence="1" type="ORF">V6N12_069355</name>
</gene>
<sequence>MSLPPEDTNFVQDFRPEKFGSHGGRPSNGHLVINTPVALERSSSAVATEDLRNHKKGRVSMLEDDNSTMDEDGGVDRSVLAGEGHDGGGNLVSYANMVTKLPGVSSNGNEGLGVINEEVVVADDDVSIDRSRAYPLVRFFEKVHDQIDRNMRNVIIVRLLEDRLVIKQRRNEISALKVDDVWCQDQGILRREARDFFQTLFTSNCLNERDDIRGLFPTLSPTEAQGLDFPVTVMEIRMPSLI</sequence>
<reference evidence="1 2" key="1">
    <citation type="journal article" date="2024" name="G3 (Bethesda)">
        <title>Genome assembly of Hibiscus sabdariffa L. provides insights into metabolisms of medicinal natural products.</title>
        <authorList>
            <person name="Kim T."/>
        </authorList>
    </citation>
    <scope>NUCLEOTIDE SEQUENCE [LARGE SCALE GENOMIC DNA]</scope>
    <source>
        <strain evidence="1">TK-2024</strain>
        <tissue evidence="1">Old leaves</tissue>
    </source>
</reference>
<organism evidence="1 2">
    <name type="scientific">Hibiscus sabdariffa</name>
    <name type="common">roselle</name>
    <dbReference type="NCBI Taxonomy" id="183260"/>
    <lineage>
        <taxon>Eukaryota</taxon>
        <taxon>Viridiplantae</taxon>
        <taxon>Streptophyta</taxon>
        <taxon>Embryophyta</taxon>
        <taxon>Tracheophyta</taxon>
        <taxon>Spermatophyta</taxon>
        <taxon>Magnoliopsida</taxon>
        <taxon>eudicotyledons</taxon>
        <taxon>Gunneridae</taxon>
        <taxon>Pentapetalae</taxon>
        <taxon>rosids</taxon>
        <taxon>malvids</taxon>
        <taxon>Malvales</taxon>
        <taxon>Malvaceae</taxon>
        <taxon>Malvoideae</taxon>
        <taxon>Hibiscus</taxon>
    </lineage>
</organism>
<dbReference type="EMBL" id="JBBPBM010000006">
    <property type="protein sequence ID" value="KAK8579020.1"/>
    <property type="molecule type" value="Genomic_DNA"/>
</dbReference>